<dbReference type="EMBL" id="JANPWB010000003">
    <property type="protein sequence ID" value="KAJ1198012.1"/>
    <property type="molecule type" value="Genomic_DNA"/>
</dbReference>
<keyword evidence="3" id="KW-1185">Reference proteome</keyword>
<gene>
    <name evidence="2" type="ORF">NDU88_001856</name>
</gene>
<name>A0AAV7VB82_PLEWA</name>
<feature type="compositionally biased region" description="Low complexity" evidence="1">
    <location>
        <begin position="114"/>
        <end position="127"/>
    </location>
</feature>
<dbReference type="Proteomes" id="UP001066276">
    <property type="component" value="Chromosome 2_1"/>
</dbReference>
<feature type="compositionally biased region" description="Pro residues" evidence="1">
    <location>
        <begin position="155"/>
        <end position="168"/>
    </location>
</feature>
<evidence type="ECO:0000313" key="2">
    <source>
        <dbReference type="EMBL" id="KAJ1198012.1"/>
    </source>
</evidence>
<comment type="caution">
    <text evidence="2">The sequence shown here is derived from an EMBL/GenBank/DDBJ whole genome shotgun (WGS) entry which is preliminary data.</text>
</comment>
<organism evidence="2 3">
    <name type="scientific">Pleurodeles waltl</name>
    <name type="common">Iberian ribbed newt</name>
    <dbReference type="NCBI Taxonomy" id="8319"/>
    <lineage>
        <taxon>Eukaryota</taxon>
        <taxon>Metazoa</taxon>
        <taxon>Chordata</taxon>
        <taxon>Craniata</taxon>
        <taxon>Vertebrata</taxon>
        <taxon>Euteleostomi</taxon>
        <taxon>Amphibia</taxon>
        <taxon>Batrachia</taxon>
        <taxon>Caudata</taxon>
        <taxon>Salamandroidea</taxon>
        <taxon>Salamandridae</taxon>
        <taxon>Pleurodelinae</taxon>
        <taxon>Pleurodeles</taxon>
    </lineage>
</organism>
<reference evidence="2" key="1">
    <citation type="journal article" date="2022" name="bioRxiv">
        <title>Sequencing and chromosome-scale assembly of the giantPleurodeles waltlgenome.</title>
        <authorList>
            <person name="Brown T."/>
            <person name="Elewa A."/>
            <person name="Iarovenko S."/>
            <person name="Subramanian E."/>
            <person name="Araus A.J."/>
            <person name="Petzold A."/>
            <person name="Susuki M."/>
            <person name="Suzuki K.-i.T."/>
            <person name="Hayashi T."/>
            <person name="Toyoda A."/>
            <person name="Oliveira C."/>
            <person name="Osipova E."/>
            <person name="Leigh N.D."/>
            <person name="Simon A."/>
            <person name="Yun M.H."/>
        </authorList>
    </citation>
    <scope>NUCLEOTIDE SEQUENCE</scope>
    <source>
        <strain evidence="2">20211129_DDA</strain>
        <tissue evidence="2">Liver</tissue>
    </source>
</reference>
<proteinExistence type="predicted"/>
<feature type="compositionally biased region" description="Polar residues" evidence="1">
    <location>
        <begin position="50"/>
        <end position="65"/>
    </location>
</feature>
<protein>
    <submittedName>
        <fullName evidence="2">Uncharacterized protein</fullName>
    </submittedName>
</protein>
<accession>A0AAV7VB82</accession>
<feature type="region of interest" description="Disordered" evidence="1">
    <location>
        <begin position="33"/>
        <end position="209"/>
    </location>
</feature>
<evidence type="ECO:0000256" key="1">
    <source>
        <dbReference type="SAM" id="MobiDB-lite"/>
    </source>
</evidence>
<evidence type="ECO:0000313" key="3">
    <source>
        <dbReference type="Proteomes" id="UP001066276"/>
    </source>
</evidence>
<sequence length="209" mass="22411">MRNQSWAKPGQVRFRRFASLCVGGVDAAGFQIGTGSVNQGGPHTREQRHLSPNSGSRWRTAQGDSTLPRLTKDNQRSSRAALGVESRRRHPWAPGLPTPVHRLCVPQGGVPKAGLSPGSPGRPPVSSLYAVPQPEGTRLRPSSRGPTRHQTLRSAPPPFRVGPRPNPMPGAAHRPIRDLGRNPAAIPRVQARAGAHESVGGRPRGRGRT</sequence>
<dbReference type="AlphaFoldDB" id="A0AAV7VB82"/>